<dbReference type="Gene3D" id="3.40.50.1820">
    <property type="entry name" value="alpha/beta hydrolase"/>
    <property type="match status" value="1"/>
</dbReference>
<dbReference type="SUPFAM" id="SSF53474">
    <property type="entry name" value="alpha/beta-Hydrolases"/>
    <property type="match status" value="1"/>
</dbReference>
<dbReference type="AlphaFoldDB" id="A0A6J6CS98"/>
<sequence length="207" mass="22464">MTEQKLSRPHVWLPSTTSSNTLLLLHGSGADEFDLLSLGKALDPGASILSPRGLASQDGMVRFFEYSPDFSAKEETLIEAVQSLAEFLTLASSQYGFDSTQVTAVGFSNGAHMAGALLTVHPELLRGIVAFGTTRAFVETEFKPNLAGKFVFIANGEKDPYSPKQKTEDMVQEFQGWGARVEVLMHPGGHQISPEHVEILARELALS</sequence>
<reference evidence="2" key="1">
    <citation type="submission" date="2020-05" db="EMBL/GenBank/DDBJ databases">
        <authorList>
            <person name="Chiriac C."/>
            <person name="Salcher M."/>
            <person name="Ghai R."/>
            <person name="Kavagutti S V."/>
        </authorList>
    </citation>
    <scope>NUCLEOTIDE SEQUENCE</scope>
</reference>
<dbReference type="Pfam" id="PF02230">
    <property type="entry name" value="Abhydrolase_2"/>
    <property type="match status" value="1"/>
</dbReference>
<evidence type="ECO:0000313" key="2">
    <source>
        <dbReference type="EMBL" id="CAB4554361.1"/>
    </source>
</evidence>
<dbReference type="EMBL" id="CAEZTB010000046">
    <property type="protein sequence ID" value="CAB4554361.1"/>
    <property type="molecule type" value="Genomic_DNA"/>
</dbReference>
<feature type="domain" description="Phospholipase/carboxylesterase/thioesterase" evidence="1">
    <location>
        <begin position="10"/>
        <end position="204"/>
    </location>
</feature>
<accession>A0A6J6CS98</accession>
<dbReference type="InterPro" id="IPR029058">
    <property type="entry name" value="AB_hydrolase_fold"/>
</dbReference>
<dbReference type="InterPro" id="IPR003140">
    <property type="entry name" value="PLipase/COase/thioEstase"/>
</dbReference>
<organism evidence="2">
    <name type="scientific">freshwater metagenome</name>
    <dbReference type="NCBI Taxonomy" id="449393"/>
    <lineage>
        <taxon>unclassified sequences</taxon>
        <taxon>metagenomes</taxon>
        <taxon>ecological metagenomes</taxon>
    </lineage>
</organism>
<proteinExistence type="predicted"/>
<gene>
    <name evidence="2" type="ORF">UFOPK1581_00381</name>
</gene>
<dbReference type="GO" id="GO:0016787">
    <property type="term" value="F:hydrolase activity"/>
    <property type="evidence" value="ECO:0007669"/>
    <property type="project" value="InterPro"/>
</dbReference>
<evidence type="ECO:0000259" key="1">
    <source>
        <dbReference type="Pfam" id="PF02230"/>
    </source>
</evidence>
<protein>
    <submittedName>
        <fullName evidence="2">Unannotated protein</fullName>
    </submittedName>
</protein>
<name>A0A6J6CS98_9ZZZZ</name>